<proteinExistence type="predicted"/>
<dbReference type="Pfam" id="PF03551">
    <property type="entry name" value="PadR"/>
    <property type="match status" value="1"/>
</dbReference>
<keyword evidence="3" id="KW-1185">Reference proteome</keyword>
<dbReference type="PANTHER" id="PTHR43252:SF2">
    <property type="entry name" value="TRANSCRIPTION REGULATOR, PADR-LIKE FAMILY"/>
    <property type="match status" value="1"/>
</dbReference>
<dbReference type="RefSeq" id="WP_265382004.1">
    <property type="nucleotide sequence ID" value="NZ_CP110615.1"/>
</dbReference>
<protein>
    <submittedName>
        <fullName evidence="2">Helix-turn-helix transcriptional regulator</fullName>
    </submittedName>
</protein>
<sequence length="174" mass="18107">MAAAPAPVTVNATAAALLGLLRDGPATGGELVSSAESTYSGFFGLTRSQVYRELPVMAAAGLLRLGRRGPRASQQYVLTAAGRKAFRGWLAAEPVGSADAVRSPLLLRLVHAGELTGPQRERLVDGARQVLAQRLATARIAAREAEGPYAVAAAEFAVAHVKAVAKVVERVARV</sequence>
<feature type="domain" description="Transcription regulator PadR N-terminal" evidence="1">
    <location>
        <begin position="17"/>
        <end position="87"/>
    </location>
</feature>
<dbReference type="SUPFAM" id="SSF46785">
    <property type="entry name" value="Winged helix' DNA-binding domain"/>
    <property type="match status" value="1"/>
</dbReference>
<dbReference type="EMBL" id="CP110615">
    <property type="protein sequence ID" value="UZJ23896.1"/>
    <property type="molecule type" value="Genomic_DNA"/>
</dbReference>
<dbReference type="InterPro" id="IPR005149">
    <property type="entry name" value="Tscrpt_reg_PadR_N"/>
</dbReference>
<evidence type="ECO:0000259" key="1">
    <source>
        <dbReference type="Pfam" id="PF03551"/>
    </source>
</evidence>
<dbReference type="InterPro" id="IPR036390">
    <property type="entry name" value="WH_DNA-bd_sf"/>
</dbReference>
<evidence type="ECO:0000313" key="3">
    <source>
        <dbReference type="Proteomes" id="UP001164965"/>
    </source>
</evidence>
<organism evidence="2 3">
    <name type="scientific">Rhodococcus antarcticus</name>
    <dbReference type="NCBI Taxonomy" id="2987751"/>
    <lineage>
        <taxon>Bacteria</taxon>
        <taxon>Bacillati</taxon>
        <taxon>Actinomycetota</taxon>
        <taxon>Actinomycetes</taxon>
        <taxon>Mycobacteriales</taxon>
        <taxon>Nocardiaceae</taxon>
        <taxon>Rhodococcus</taxon>
    </lineage>
</organism>
<dbReference type="InterPro" id="IPR036388">
    <property type="entry name" value="WH-like_DNA-bd_sf"/>
</dbReference>
<gene>
    <name evidence="2" type="ORF">RHODO2019_11925</name>
</gene>
<dbReference type="Gene3D" id="1.10.10.10">
    <property type="entry name" value="Winged helix-like DNA-binding domain superfamily/Winged helix DNA-binding domain"/>
    <property type="match status" value="1"/>
</dbReference>
<reference evidence="2" key="1">
    <citation type="submission" date="2022-10" db="EMBL/GenBank/DDBJ databases">
        <title>Rhodococcus sp.75.</title>
        <authorList>
            <person name="Sun M."/>
        </authorList>
    </citation>
    <scope>NUCLEOTIDE SEQUENCE</scope>
    <source>
        <strain evidence="2">75</strain>
    </source>
</reference>
<dbReference type="PANTHER" id="PTHR43252">
    <property type="entry name" value="TRANSCRIPTIONAL REGULATOR YQJI"/>
    <property type="match status" value="1"/>
</dbReference>
<name>A0ABY6NWY8_9NOCA</name>
<dbReference type="Proteomes" id="UP001164965">
    <property type="component" value="Chromosome"/>
</dbReference>
<accession>A0ABY6NWY8</accession>
<evidence type="ECO:0000313" key="2">
    <source>
        <dbReference type="EMBL" id="UZJ23896.1"/>
    </source>
</evidence>